<accession>A0A8B8EXE8</accession>
<evidence type="ECO:0000256" key="3">
    <source>
        <dbReference type="ARBA" id="ARBA00022989"/>
    </source>
</evidence>
<evidence type="ECO:0000256" key="4">
    <source>
        <dbReference type="ARBA" id="ARBA00023136"/>
    </source>
</evidence>
<dbReference type="OrthoDB" id="311720at2759"/>
<organism evidence="6 7">
    <name type="scientific">Crassostrea virginica</name>
    <name type="common">Eastern oyster</name>
    <dbReference type="NCBI Taxonomy" id="6565"/>
    <lineage>
        <taxon>Eukaryota</taxon>
        <taxon>Metazoa</taxon>
        <taxon>Spiralia</taxon>
        <taxon>Lophotrochozoa</taxon>
        <taxon>Mollusca</taxon>
        <taxon>Bivalvia</taxon>
        <taxon>Autobranchia</taxon>
        <taxon>Pteriomorphia</taxon>
        <taxon>Ostreida</taxon>
        <taxon>Ostreoidea</taxon>
        <taxon>Ostreidae</taxon>
        <taxon>Crassostrea</taxon>
    </lineage>
</organism>
<feature type="transmembrane region" description="Helical" evidence="5">
    <location>
        <begin position="78"/>
        <end position="100"/>
    </location>
</feature>
<gene>
    <name evidence="7" type="primary">LOC111137495</name>
</gene>
<evidence type="ECO:0000313" key="7">
    <source>
        <dbReference type="RefSeq" id="XP_022344674.1"/>
    </source>
</evidence>
<dbReference type="PANTHER" id="PTHR13531">
    <property type="entry name" value="GEO07735P1-RELATED-RELATED"/>
    <property type="match status" value="1"/>
</dbReference>
<evidence type="ECO:0000256" key="5">
    <source>
        <dbReference type="SAM" id="Phobius"/>
    </source>
</evidence>
<evidence type="ECO:0000256" key="2">
    <source>
        <dbReference type="ARBA" id="ARBA00022692"/>
    </source>
</evidence>
<sequence length="199" mass="23260">MEATLRRTVNSVTDVLFPPTKSSKDPQQHQILKAGNEYVTNLPLQMALYFNAFFSPFWLVATLVVFEVKYSSLSTLYAIILIAIYIVFTIIEIVRLYLGFLGNLTERVPELAGSWLLTILIQFPLIMLLLFNEDAILLPMERAVHIVMALFVFFELICGYFAIRFMVNYQVTKFHLKQFSDLEHLPDNDYWQDKYDYYT</sequence>
<dbReference type="GO" id="GO:0035869">
    <property type="term" value="C:ciliary transition zone"/>
    <property type="evidence" value="ECO:0007669"/>
    <property type="project" value="TreeGrafter"/>
</dbReference>
<dbReference type="Proteomes" id="UP000694844">
    <property type="component" value="Chromosome 5"/>
</dbReference>
<keyword evidence="3 5" id="KW-1133">Transmembrane helix</keyword>
<dbReference type="KEGG" id="cvn:111137495"/>
<evidence type="ECO:0000256" key="1">
    <source>
        <dbReference type="ARBA" id="ARBA00004141"/>
    </source>
</evidence>
<dbReference type="Pfam" id="PF09799">
    <property type="entry name" value="Transmemb_17"/>
    <property type="match status" value="1"/>
</dbReference>
<feature type="transmembrane region" description="Helical" evidence="5">
    <location>
        <begin position="143"/>
        <end position="163"/>
    </location>
</feature>
<feature type="transmembrane region" description="Helical" evidence="5">
    <location>
        <begin position="112"/>
        <end position="131"/>
    </location>
</feature>
<dbReference type="InterPro" id="IPR019184">
    <property type="entry name" value="Uncharacterised_TM-17"/>
</dbReference>
<name>A0A8B8EXE8_CRAVI</name>
<keyword evidence="4 5" id="KW-0472">Membrane</keyword>
<proteinExistence type="predicted"/>
<feature type="transmembrane region" description="Helical" evidence="5">
    <location>
        <begin position="46"/>
        <end position="66"/>
    </location>
</feature>
<evidence type="ECO:0000313" key="6">
    <source>
        <dbReference type="Proteomes" id="UP000694844"/>
    </source>
</evidence>
<protein>
    <submittedName>
        <fullName evidence="7">Transmembrane protein 17B-like</fullName>
    </submittedName>
</protein>
<dbReference type="GO" id="GO:0016020">
    <property type="term" value="C:membrane"/>
    <property type="evidence" value="ECO:0007669"/>
    <property type="project" value="UniProtKB-SubCell"/>
</dbReference>
<reference evidence="7" key="1">
    <citation type="submission" date="2025-08" db="UniProtKB">
        <authorList>
            <consortium name="RefSeq"/>
        </authorList>
    </citation>
    <scope>IDENTIFICATION</scope>
    <source>
        <tissue evidence="7">Whole sample</tissue>
    </source>
</reference>
<comment type="subcellular location">
    <subcellularLocation>
        <location evidence="1">Membrane</location>
        <topology evidence="1">Multi-pass membrane protein</topology>
    </subcellularLocation>
</comment>
<dbReference type="RefSeq" id="XP_022344674.1">
    <property type="nucleotide sequence ID" value="XM_022488966.1"/>
</dbReference>
<dbReference type="AlphaFoldDB" id="A0A8B8EXE8"/>
<keyword evidence="6" id="KW-1185">Reference proteome</keyword>
<dbReference type="PANTHER" id="PTHR13531:SF6">
    <property type="entry name" value="TMEM (HUMAN TRANSMEMBRANE PROTEIN) HOMOLOG"/>
    <property type="match status" value="1"/>
</dbReference>
<keyword evidence="2 5" id="KW-0812">Transmembrane</keyword>
<dbReference type="GeneID" id="111137495"/>
<dbReference type="GO" id="GO:1905515">
    <property type="term" value="P:non-motile cilium assembly"/>
    <property type="evidence" value="ECO:0007669"/>
    <property type="project" value="TreeGrafter"/>
</dbReference>